<evidence type="ECO:0000256" key="7">
    <source>
        <dbReference type="PROSITE-ProRule" id="PRU01091"/>
    </source>
</evidence>
<evidence type="ECO:0000313" key="10">
    <source>
        <dbReference type="EMBL" id="MEA9355986.1"/>
    </source>
</evidence>
<dbReference type="RefSeq" id="WP_323575630.1">
    <property type="nucleotide sequence ID" value="NZ_JAYGJQ010000001.1"/>
</dbReference>
<feature type="modified residue" description="4-aspartylphosphate" evidence="6">
    <location>
        <position position="51"/>
    </location>
</feature>
<dbReference type="Pfam" id="PF00072">
    <property type="entry name" value="Response_reg"/>
    <property type="match status" value="1"/>
</dbReference>
<keyword evidence="5" id="KW-0804">Transcription</keyword>
<evidence type="ECO:0000256" key="5">
    <source>
        <dbReference type="ARBA" id="ARBA00023163"/>
    </source>
</evidence>
<comment type="caution">
    <text evidence="10">The sequence shown here is derived from an EMBL/GenBank/DDBJ whole genome shotgun (WGS) entry which is preliminary data.</text>
</comment>
<sequence>MKILFIEDDIKLSSFVIQALSDEGFSVDHASDGELGLKMIDDHAYDTIILDLMLPKVDGSSILAHLQTKTNPPPVLILSAKQSVADRVKGLREGGDDYLVKPFSFTELLARVEVLLRRNHRNIRTAHLSFEDIEIDIDTREVKRGNVKIELHPREFVLLHYFMTRPNIVVTKTQILEKAWGYNFEPQTNVVDVLVCRLRNKLDKDFDIKTIHTIRGVGYVLKKG</sequence>
<evidence type="ECO:0000313" key="11">
    <source>
        <dbReference type="Proteomes" id="UP001302274"/>
    </source>
</evidence>
<dbReference type="InterPro" id="IPR039420">
    <property type="entry name" value="WalR-like"/>
</dbReference>
<dbReference type="InterPro" id="IPR001867">
    <property type="entry name" value="OmpR/PhoB-type_DNA-bd"/>
</dbReference>
<dbReference type="SMART" id="SM00448">
    <property type="entry name" value="REC"/>
    <property type="match status" value="1"/>
</dbReference>
<reference evidence="10 11" key="1">
    <citation type="submission" date="2023-11" db="EMBL/GenBank/DDBJ databases">
        <title>A Novel Polar Bacteriovorax (B. antarcticus) Isolated from the Biocrust in Antarctica.</title>
        <authorList>
            <person name="Mun W."/>
            <person name="Choi S.Y."/>
            <person name="Mitchell R.J."/>
        </authorList>
    </citation>
    <scope>NUCLEOTIDE SEQUENCE [LARGE SCALE GENOMIC DNA]</scope>
    <source>
        <strain evidence="10 11">PP10</strain>
    </source>
</reference>
<dbReference type="PROSITE" id="PS51755">
    <property type="entry name" value="OMPR_PHOB"/>
    <property type="match status" value="1"/>
</dbReference>
<organism evidence="10 11">
    <name type="scientific">Bacteriovorax antarcticus</name>
    <dbReference type="NCBI Taxonomy" id="3088717"/>
    <lineage>
        <taxon>Bacteria</taxon>
        <taxon>Pseudomonadati</taxon>
        <taxon>Bdellovibrionota</taxon>
        <taxon>Bacteriovoracia</taxon>
        <taxon>Bacteriovoracales</taxon>
        <taxon>Bacteriovoracaceae</taxon>
        <taxon>Bacteriovorax</taxon>
    </lineage>
</organism>
<keyword evidence="2" id="KW-0902">Two-component regulatory system</keyword>
<gene>
    <name evidence="10" type="ORF">SHI21_07235</name>
</gene>
<dbReference type="Proteomes" id="UP001302274">
    <property type="component" value="Unassembled WGS sequence"/>
</dbReference>
<accession>A0ABU5VSF2</accession>
<keyword evidence="4 7" id="KW-0238">DNA-binding</keyword>
<dbReference type="PANTHER" id="PTHR48111:SF22">
    <property type="entry name" value="REGULATOR OF RPOS"/>
    <property type="match status" value="1"/>
</dbReference>
<keyword evidence="11" id="KW-1185">Reference proteome</keyword>
<feature type="DNA-binding region" description="OmpR/PhoB-type" evidence="7">
    <location>
        <begin position="125"/>
        <end position="223"/>
    </location>
</feature>
<dbReference type="InterPro" id="IPR016032">
    <property type="entry name" value="Sig_transdc_resp-reg_C-effctor"/>
</dbReference>
<dbReference type="InterPro" id="IPR001789">
    <property type="entry name" value="Sig_transdc_resp-reg_receiver"/>
</dbReference>
<protein>
    <submittedName>
        <fullName evidence="10">Response regulator transcription factor</fullName>
    </submittedName>
</protein>
<dbReference type="Gene3D" id="6.10.250.690">
    <property type="match status" value="1"/>
</dbReference>
<dbReference type="Gene3D" id="1.10.10.10">
    <property type="entry name" value="Winged helix-like DNA-binding domain superfamily/Winged helix DNA-binding domain"/>
    <property type="match status" value="1"/>
</dbReference>
<evidence type="ECO:0000256" key="4">
    <source>
        <dbReference type="ARBA" id="ARBA00023125"/>
    </source>
</evidence>
<evidence type="ECO:0000256" key="2">
    <source>
        <dbReference type="ARBA" id="ARBA00023012"/>
    </source>
</evidence>
<dbReference type="InterPro" id="IPR036388">
    <property type="entry name" value="WH-like_DNA-bd_sf"/>
</dbReference>
<name>A0ABU5VSF2_9BACT</name>
<dbReference type="EMBL" id="JAYGJQ010000001">
    <property type="protein sequence ID" value="MEA9355986.1"/>
    <property type="molecule type" value="Genomic_DNA"/>
</dbReference>
<dbReference type="CDD" id="cd00383">
    <property type="entry name" value="trans_reg_C"/>
    <property type="match status" value="1"/>
</dbReference>
<evidence type="ECO:0000256" key="6">
    <source>
        <dbReference type="PROSITE-ProRule" id="PRU00169"/>
    </source>
</evidence>
<dbReference type="SUPFAM" id="SSF46894">
    <property type="entry name" value="C-terminal effector domain of the bipartite response regulators"/>
    <property type="match status" value="1"/>
</dbReference>
<dbReference type="InterPro" id="IPR011006">
    <property type="entry name" value="CheY-like_superfamily"/>
</dbReference>
<evidence type="ECO:0000256" key="1">
    <source>
        <dbReference type="ARBA" id="ARBA00022553"/>
    </source>
</evidence>
<dbReference type="SUPFAM" id="SSF52172">
    <property type="entry name" value="CheY-like"/>
    <property type="match status" value="1"/>
</dbReference>
<evidence type="ECO:0000259" key="8">
    <source>
        <dbReference type="PROSITE" id="PS50110"/>
    </source>
</evidence>
<feature type="domain" description="Response regulatory" evidence="8">
    <location>
        <begin position="2"/>
        <end position="116"/>
    </location>
</feature>
<keyword evidence="1 6" id="KW-0597">Phosphoprotein</keyword>
<dbReference type="PANTHER" id="PTHR48111">
    <property type="entry name" value="REGULATOR OF RPOS"/>
    <property type="match status" value="1"/>
</dbReference>
<dbReference type="Gene3D" id="3.40.50.2300">
    <property type="match status" value="1"/>
</dbReference>
<dbReference type="SMART" id="SM00862">
    <property type="entry name" value="Trans_reg_C"/>
    <property type="match status" value="1"/>
</dbReference>
<proteinExistence type="predicted"/>
<keyword evidence="3" id="KW-0805">Transcription regulation</keyword>
<dbReference type="Pfam" id="PF00486">
    <property type="entry name" value="Trans_reg_C"/>
    <property type="match status" value="1"/>
</dbReference>
<dbReference type="PROSITE" id="PS50110">
    <property type="entry name" value="RESPONSE_REGULATORY"/>
    <property type="match status" value="1"/>
</dbReference>
<feature type="domain" description="OmpR/PhoB-type" evidence="9">
    <location>
        <begin position="125"/>
        <end position="223"/>
    </location>
</feature>
<evidence type="ECO:0000256" key="3">
    <source>
        <dbReference type="ARBA" id="ARBA00023015"/>
    </source>
</evidence>
<evidence type="ECO:0000259" key="9">
    <source>
        <dbReference type="PROSITE" id="PS51755"/>
    </source>
</evidence>